<dbReference type="Proteomes" id="UP000051952">
    <property type="component" value="Unassembled WGS sequence"/>
</dbReference>
<protein>
    <submittedName>
        <fullName evidence="1">Uncharacterized protein</fullName>
    </submittedName>
</protein>
<dbReference type="VEuPathDB" id="TriTrypDB:BSAL_85220c"/>
<name>A0A0S4J477_BODSA</name>
<accession>A0A0S4J477</accession>
<dbReference type="AlphaFoldDB" id="A0A0S4J477"/>
<evidence type="ECO:0000313" key="1">
    <source>
        <dbReference type="EMBL" id="CUG76794.1"/>
    </source>
</evidence>
<gene>
    <name evidence="1" type="ORF">BSAL_85220c</name>
</gene>
<keyword evidence="2" id="KW-1185">Reference proteome</keyword>
<dbReference type="EMBL" id="CYKH01001002">
    <property type="protein sequence ID" value="CUG76794.1"/>
    <property type="molecule type" value="Genomic_DNA"/>
</dbReference>
<evidence type="ECO:0000313" key="2">
    <source>
        <dbReference type="Proteomes" id="UP000051952"/>
    </source>
</evidence>
<proteinExistence type="predicted"/>
<organism evidence="1 2">
    <name type="scientific">Bodo saltans</name>
    <name type="common">Flagellated protozoan</name>
    <dbReference type="NCBI Taxonomy" id="75058"/>
    <lineage>
        <taxon>Eukaryota</taxon>
        <taxon>Discoba</taxon>
        <taxon>Euglenozoa</taxon>
        <taxon>Kinetoplastea</taxon>
        <taxon>Metakinetoplastina</taxon>
        <taxon>Eubodonida</taxon>
        <taxon>Bodonidae</taxon>
        <taxon>Bodo</taxon>
    </lineage>
</organism>
<reference evidence="2" key="1">
    <citation type="submission" date="2015-09" db="EMBL/GenBank/DDBJ databases">
        <authorList>
            <consortium name="Pathogen Informatics"/>
        </authorList>
    </citation>
    <scope>NUCLEOTIDE SEQUENCE [LARGE SCALE GENOMIC DNA]</scope>
    <source>
        <strain evidence="2">Lake Konstanz</strain>
    </source>
</reference>
<sequence length="181" mass="20481">MPPKLTRPKAFLWAKGNGTLTPTARGIIYGMHLSGQTAGNIASMMNVARITVYDTIKSMDAELNGRTADENSSDSEPGETTVAARVEERREKIDELMLEKKEDGNFAMKTARDVRKRIRDSSGELISLRTIHSWSEITQDEIDNLVLSFPHRIQKMLDNEGRPCQLKRCYLAREEVQENEV</sequence>